<dbReference type="PRINTS" id="PR00237">
    <property type="entry name" value="GPCRRHODOPSN"/>
</dbReference>
<evidence type="ECO:0000256" key="7">
    <source>
        <dbReference type="ARBA" id="ARBA00023170"/>
    </source>
</evidence>
<sequence>MEYQFVLNENFTTSILWRERPGLAIPYVVIIGSAAVIGTFGNLLVIAALALMSQRRQRGVGNIFVLNLALSDLVVTALINPFSITGAVKGTSFFRDNLGLCRGLASVCVISCVVSLLTIGHIAVNRYVYICHHSKYSKIYSKGRCVVACMTSWLIGVAIDLPSHLGWSQHGFDNKSHKCIFDRKFKYAYTAFFCIVGIMLPLVVIIIFYLKIFIHMSAAKIKLDKYAHLGTHKIFFKTLRQARMMFVTFVAFSFCWSRYVFVLLLDKDDTYPLEAHLLTSMIAHIHASLNFVIYGLHNKTFREAYRIIMVEKIAWCCQNCKPELKENPGDATSISTCCDDITSPIFEDQHFHEGLCHCFQSDSRSLPCKEKCDDAVTDTKTLTPLSPLYSQNHINGFLANCQSTPRTLPVAEPLTAKSAKEMDTSSI</sequence>
<evidence type="ECO:0000259" key="11">
    <source>
        <dbReference type="PROSITE" id="PS50262"/>
    </source>
</evidence>
<keyword evidence="5 9" id="KW-0297">G-protein coupled receptor</keyword>
<keyword evidence="4 10" id="KW-1133">Transmembrane helix</keyword>
<dbReference type="FunFam" id="1.20.1070.10:FF:000345">
    <property type="entry name" value="40S ribosomal protein S27"/>
    <property type="match status" value="1"/>
</dbReference>
<evidence type="ECO:0000256" key="5">
    <source>
        <dbReference type="ARBA" id="ARBA00023040"/>
    </source>
</evidence>
<keyword evidence="3 9" id="KW-0812">Transmembrane</keyword>
<evidence type="ECO:0000256" key="8">
    <source>
        <dbReference type="ARBA" id="ARBA00023224"/>
    </source>
</evidence>
<dbReference type="AlphaFoldDB" id="A0A097EU65"/>
<evidence type="ECO:0000313" key="12">
    <source>
        <dbReference type="EMBL" id="AIT11923.1"/>
    </source>
</evidence>
<dbReference type="Pfam" id="PF00001">
    <property type="entry name" value="7tm_1"/>
    <property type="match status" value="1"/>
</dbReference>
<comment type="similarity">
    <text evidence="9">Belongs to the G-protein coupled receptor 1 family.</text>
</comment>
<keyword evidence="8 9" id="KW-0807">Transducer</keyword>
<feature type="transmembrane region" description="Helical" evidence="10">
    <location>
        <begin position="145"/>
        <end position="167"/>
    </location>
</feature>
<dbReference type="PANTHER" id="PTHR24228:SF75">
    <property type="entry name" value="G-PROTEIN COUPLED RECEPTORS FAMILY 1 PROFILE DOMAIN-CONTAINING PROTEIN"/>
    <property type="match status" value="1"/>
</dbReference>
<evidence type="ECO:0000256" key="9">
    <source>
        <dbReference type="RuleBase" id="RU000688"/>
    </source>
</evidence>
<dbReference type="InterPro" id="IPR000276">
    <property type="entry name" value="GPCR_Rhodpsn"/>
</dbReference>
<gene>
    <name evidence="12" type="primary">MTNR</name>
</gene>
<feature type="transmembrane region" description="Helical" evidence="10">
    <location>
        <begin position="104"/>
        <end position="124"/>
    </location>
</feature>
<dbReference type="GO" id="GO:0005886">
    <property type="term" value="C:plasma membrane"/>
    <property type="evidence" value="ECO:0007669"/>
    <property type="project" value="UniProtKB-SubCell"/>
</dbReference>
<evidence type="ECO:0000256" key="10">
    <source>
        <dbReference type="SAM" id="Phobius"/>
    </source>
</evidence>
<dbReference type="PROSITE" id="PS00237">
    <property type="entry name" value="G_PROTEIN_RECEP_F1_1"/>
    <property type="match status" value="1"/>
</dbReference>
<dbReference type="SMR" id="A0A097EU65"/>
<keyword evidence="6 10" id="KW-0472">Membrane</keyword>
<dbReference type="PROSITE" id="PS50262">
    <property type="entry name" value="G_PROTEIN_RECEP_F1_2"/>
    <property type="match status" value="1"/>
</dbReference>
<keyword evidence="2" id="KW-1003">Cell membrane</keyword>
<evidence type="ECO:0000256" key="1">
    <source>
        <dbReference type="ARBA" id="ARBA00004651"/>
    </source>
</evidence>
<organism evidence="12">
    <name type="scientific">Platynereis dumerilii</name>
    <name type="common">Dumeril's clam worm</name>
    <dbReference type="NCBI Taxonomy" id="6359"/>
    <lineage>
        <taxon>Eukaryota</taxon>
        <taxon>Metazoa</taxon>
        <taxon>Spiralia</taxon>
        <taxon>Lophotrochozoa</taxon>
        <taxon>Annelida</taxon>
        <taxon>Polychaeta</taxon>
        <taxon>Errantia</taxon>
        <taxon>Phyllodocida</taxon>
        <taxon>Nereididae</taxon>
        <taxon>Platynereis</taxon>
    </lineage>
</organism>
<reference evidence="12" key="1">
    <citation type="journal article" date="2014" name="Cell">
        <title>Melatonin signaling controls circadian swimming behavior in marine zooplankton.</title>
        <authorList>
            <person name="Tosches M.A."/>
            <person name="Bucher D."/>
            <person name="Vopalensky P."/>
            <person name="Arendt D."/>
        </authorList>
    </citation>
    <scope>NUCLEOTIDE SEQUENCE</scope>
</reference>
<dbReference type="SUPFAM" id="SSF81321">
    <property type="entry name" value="Family A G protein-coupled receptor-like"/>
    <property type="match status" value="1"/>
</dbReference>
<evidence type="ECO:0000256" key="4">
    <source>
        <dbReference type="ARBA" id="ARBA00022989"/>
    </source>
</evidence>
<feature type="domain" description="G-protein coupled receptors family 1 profile" evidence="11">
    <location>
        <begin position="41"/>
        <end position="294"/>
    </location>
</feature>
<feature type="transmembrane region" description="Helical" evidence="10">
    <location>
        <begin position="187"/>
        <end position="210"/>
    </location>
</feature>
<evidence type="ECO:0000256" key="3">
    <source>
        <dbReference type="ARBA" id="ARBA00022692"/>
    </source>
</evidence>
<keyword evidence="7 9" id="KW-0675">Receptor</keyword>
<dbReference type="Gene3D" id="1.20.1070.10">
    <property type="entry name" value="Rhodopsin 7-helix transmembrane proteins"/>
    <property type="match status" value="1"/>
</dbReference>
<comment type="subcellular location">
    <subcellularLocation>
        <location evidence="1">Cell membrane</location>
        <topology evidence="1">Multi-pass membrane protein</topology>
    </subcellularLocation>
</comment>
<feature type="transmembrane region" description="Helical" evidence="10">
    <location>
        <begin position="24"/>
        <end position="51"/>
    </location>
</feature>
<dbReference type="EMBL" id="KM199651">
    <property type="protein sequence ID" value="AIT11923.1"/>
    <property type="molecule type" value="mRNA"/>
</dbReference>
<dbReference type="PANTHER" id="PTHR24228">
    <property type="entry name" value="B2 BRADYKININ RECEPTOR/ANGIOTENSIN II RECEPTOR"/>
    <property type="match status" value="1"/>
</dbReference>
<proteinExistence type="evidence at transcript level"/>
<accession>A0A097EU65</accession>
<name>A0A097EU65_PLADU</name>
<evidence type="ECO:0000256" key="6">
    <source>
        <dbReference type="ARBA" id="ARBA00023136"/>
    </source>
</evidence>
<dbReference type="GO" id="GO:0004930">
    <property type="term" value="F:G protein-coupled receptor activity"/>
    <property type="evidence" value="ECO:0007669"/>
    <property type="project" value="UniProtKB-KW"/>
</dbReference>
<feature type="transmembrane region" description="Helical" evidence="10">
    <location>
        <begin position="244"/>
        <end position="265"/>
    </location>
</feature>
<feature type="transmembrane region" description="Helical" evidence="10">
    <location>
        <begin position="277"/>
        <end position="296"/>
    </location>
</feature>
<evidence type="ECO:0000256" key="2">
    <source>
        <dbReference type="ARBA" id="ARBA00022475"/>
    </source>
</evidence>
<protein>
    <submittedName>
        <fullName evidence="12">Melatonin receptor</fullName>
    </submittedName>
</protein>
<feature type="transmembrane region" description="Helical" evidence="10">
    <location>
        <begin position="63"/>
        <end position="84"/>
    </location>
</feature>
<dbReference type="InterPro" id="IPR017452">
    <property type="entry name" value="GPCR_Rhodpsn_7TM"/>
</dbReference>
<dbReference type="CDD" id="cd00637">
    <property type="entry name" value="7tm_classA_rhodopsin-like"/>
    <property type="match status" value="1"/>
</dbReference>